<keyword evidence="2" id="KW-1185">Reference proteome</keyword>
<reference evidence="1 2" key="1">
    <citation type="submission" date="2018-10" db="EMBL/GenBank/DDBJ databases">
        <title>A high-quality apple genome assembly.</title>
        <authorList>
            <person name="Hu J."/>
        </authorList>
    </citation>
    <scope>NUCLEOTIDE SEQUENCE [LARGE SCALE GENOMIC DNA]</scope>
    <source>
        <strain evidence="2">cv. HFTH1</strain>
        <tissue evidence="1">Young leaf</tissue>
    </source>
</reference>
<sequence>MFDVLWGRTNRSNVYRTSSISRLHRYVCQKVWNHTSESCEFSRILLLFEDLGCQVVNFFKEYTTIMDYEAEVTDCLNITFEDSLDLEERFENDIHLVGRLIADNESSQTMMVFGLFSALWPSRPFDWRWPKLARNKMDLRHYCRRGGCGKENYGRKPMVHQRLTFSVKLWPSNHSLDNIELDRAIYYIQAHGILRNFCTMKNARNLG</sequence>
<accession>A0A498IJY9</accession>
<name>A0A498IJY9_MALDO</name>
<comment type="caution">
    <text evidence="1">The sequence shown here is derived from an EMBL/GenBank/DDBJ whole genome shotgun (WGS) entry which is preliminary data.</text>
</comment>
<protein>
    <submittedName>
        <fullName evidence="1">Uncharacterized protein</fullName>
    </submittedName>
</protein>
<dbReference type="EMBL" id="RDQH01000337">
    <property type="protein sequence ID" value="RXH83878.1"/>
    <property type="molecule type" value="Genomic_DNA"/>
</dbReference>
<proteinExistence type="predicted"/>
<evidence type="ECO:0000313" key="1">
    <source>
        <dbReference type="EMBL" id="RXH83878.1"/>
    </source>
</evidence>
<gene>
    <name evidence="1" type="ORF">DVH24_013123</name>
</gene>
<organism evidence="1 2">
    <name type="scientific">Malus domestica</name>
    <name type="common">Apple</name>
    <name type="synonym">Pyrus malus</name>
    <dbReference type="NCBI Taxonomy" id="3750"/>
    <lineage>
        <taxon>Eukaryota</taxon>
        <taxon>Viridiplantae</taxon>
        <taxon>Streptophyta</taxon>
        <taxon>Embryophyta</taxon>
        <taxon>Tracheophyta</taxon>
        <taxon>Spermatophyta</taxon>
        <taxon>Magnoliopsida</taxon>
        <taxon>eudicotyledons</taxon>
        <taxon>Gunneridae</taxon>
        <taxon>Pentapetalae</taxon>
        <taxon>rosids</taxon>
        <taxon>fabids</taxon>
        <taxon>Rosales</taxon>
        <taxon>Rosaceae</taxon>
        <taxon>Amygdaloideae</taxon>
        <taxon>Maleae</taxon>
        <taxon>Malus</taxon>
    </lineage>
</organism>
<dbReference type="AlphaFoldDB" id="A0A498IJY9"/>
<dbReference type="Proteomes" id="UP000290289">
    <property type="component" value="Chromosome 11"/>
</dbReference>
<evidence type="ECO:0000313" key="2">
    <source>
        <dbReference type="Proteomes" id="UP000290289"/>
    </source>
</evidence>